<dbReference type="Gene3D" id="1.10.1040.10">
    <property type="entry name" value="N-(1-d-carboxylethyl)-l-norvaline Dehydrogenase, domain 2"/>
    <property type="match status" value="1"/>
</dbReference>
<protein>
    <submittedName>
        <fullName evidence="6">NAD(P)-dependent oxidoreductase</fullName>
        <ecNumber evidence="6">1.1.-.-</ecNumber>
    </submittedName>
</protein>
<feature type="domain" description="3-hydroxyisobutyrate dehydrogenase-like NAD-binding" evidence="5">
    <location>
        <begin position="228"/>
        <end position="345"/>
    </location>
</feature>
<sequence>MRVAWIGTGLMGEPMARRVLEAGHQVTVYNRTPAKTADLAARGASVAASVADAVRGLALPEPTADATSGLAATDTGLTAGDARLAAPDTGLAAVDAGWAAVGAGLGVAGSGLDGPDGPDGGAWAEVVVTMLPYPDDVERVYAEVFEAAAPGTVAVDCSTSSPALARALAERGAARGIAVLDAPVSGGPAGAHAGSLSVMVGGEAAALERIRLVLGAVAGTVVHHGGPGAGQVAKLVNQTLVAGVTLAACEAYALAEQGGLDIDKALASVRPGVAGSPLMEFIWTRLRSGDLEPGFKLDHFLKDLGLAREAAGGLNLSGLDQVIEVAERVRAAHGGERGTQALVKAAE</sequence>
<dbReference type="InterPro" id="IPR013328">
    <property type="entry name" value="6PGD_dom2"/>
</dbReference>
<evidence type="ECO:0000313" key="6">
    <source>
        <dbReference type="EMBL" id="MFI6499580.1"/>
    </source>
</evidence>
<gene>
    <name evidence="6" type="ORF">ACIBG2_19490</name>
</gene>
<keyword evidence="3" id="KW-0520">NAD</keyword>
<dbReference type="SUPFAM" id="SSF48179">
    <property type="entry name" value="6-phosphogluconate dehydrogenase C-terminal domain-like"/>
    <property type="match status" value="1"/>
</dbReference>
<dbReference type="PANTHER" id="PTHR43060:SF15">
    <property type="entry name" value="3-HYDROXYISOBUTYRATE DEHYDROGENASE-LIKE 1, MITOCHONDRIAL-RELATED"/>
    <property type="match status" value="1"/>
</dbReference>
<dbReference type="InterPro" id="IPR006115">
    <property type="entry name" value="6PGDH_NADP-bd"/>
</dbReference>
<comment type="caution">
    <text evidence="6">The sequence shown here is derived from an EMBL/GenBank/DDBJ whole genome shotgun (WGS) entry which is preliminary data.</text>
</comment>
<dbReference type="Pfam" id="PF03446">
    <property type="entry name" value="NAD_binding_2"/>
    <property type="match status" value="2"/>
</dbReference>
<organism evidence="6 7">
    <name type="scientific">Nonomuraea typhae</name>
    <dbReference type="NCBI Taxonomy" id="2603600"/>
    <lineage>
        <taxon>Bacteria</taxon>
        <taxon>Bacillati</taxon>
        <taxon>Actinomycetota</taxon>
        <taxon>Actinomycetes</taxon>
        <taxon>Streptosporangiales</taxon>
        <taxon>Streptosporangiaceae</taxon>
        <taxon>Nonomuraea</taxon>
    </lineage>
</organism>
<dbReference type="EMBL" id="JBITGY010000005">
    <property type="protein sequence ID" value="MFI6499580.1"/>
    <property type="molecule type" value="Genomic_DNA"/>
</dbReference>
<dbReference type="Pfam" id="PF14833">
    <property type="entry name" value="NAD_binding_11"/>
    <property type="match status" value="1"/>
</dbReference>
<reference evidence="6 7" key="1">
    <citation type="submission" date="2024-10" db="EMBL/GenBank/DDBJ databases">
        <title>The Natural Products Discovery Center: Release of the First 8490 Sequenced Strains for Exploring Actinobacteria Biosynthetic Diversity.</title>
        <authorList>
            <person name="Kalkreuter E."/>
            <person name="Kautsar S.A."/>
            <person name="Yang D."/>
            <person name="Bader C.D."/>
            <person name="Teijaro C.N."/>
            <person name="Fluegel L."/>
            <person name="Davis C.M."/>
            <person name="Simpson J.R."/>
            <person name="Lauterbach L."/>
            <person name="Steele A.D."/>
            <person name="Gui C."/>
            <person name="Meng S."/>
            <person name="Li G."/>
            <person name="Viehrig K."/>
            <person name="Ye F."/>
            <person name="Su P."/>
            <person name="Kiefer A.F."/>
            <person name="Nichols A."/>
            <person name="Cepeda A.J."/>
            <person name="Yan W."/>
            <person name="Fan B."/>
            <person name="Jiang Y."/>
            <person name="Adhikari A."/>
            <person name="Zheng C.-J."/>
            <person name="Schuster L."/>
            <person name="Cowan T.M."/>
            <person name="Smanski M.J."/>
            <person name="Chevrette M.G."/>
            <person name="De Carvalho L.P.S."/>
            <person name="Shen B."/>
        </authorList>
    </citation>
    <scope>NUCLEOTIDE SEQUENCE [LARGE SCALE GENOMIC DNA]</scope>
    <source>
        <strain evidence="6 7">NPDC050545</strain>
    </source>
</reference>
<dbReference type="InterPro" id="IPR015815">
    <property type="entry name" value="HIBADH-related"/>
</dbReference>
<evidence type="ECO:0000256" key="1">
    <source>
        <dbReference type="ARBA" id="ARBA00009080"/>
    </source>
</evidence>
<name>A0ABW7YVF8_9ACTN</name>
<evidence type="ECO:0000313" key="7">
    <source>
        <dbReference type="Proteomes" id="UP001612741"/>
    </source>
</evidence>
<keyword evidence="7" id="KW-1185">Reference proteome</keyword>
<dbReference type="GO" id="GO:0016491">
    <property type="term" value="F:oxidoreductase activity"/>
    <property type="evidence" value="ECO:0007669"/>
    <property type="project" value="UniProtKB-KW"/>
</dbReference>
<dbReference type="InterPro" id="IPR036291">
    <property type="entry name" value="NAD(P)-bd_dom_sf"/>
</dbReference>
<dbReference type="PIRSF" id="PIRSF000103">
    <property type="entry name" value="HIBADH"/>
    <property type="match status" value="1"/>
</dbReference>
<keyword evidence="2 6" id="KW-0560">Oxidoreductase</keyword>
<evidence type="ECO:0000259" key="4">
    <source>
        <dbReference type="Pfam" id="PF03446"/>
    </source>
</evidence>
<comment type="similarity">
    <text evidence="1">Belongs to the HIBADH-related family.</text>
</comment>
<dbReference type="InterPro" id="IPR029154">
    <property type="entry name" value="HIBADH-like_NADP-bd"/>
</dbReference>
<accession>A0ABW7YVF8</accession>
<feature type="domain" description="6-phosphogluconate dehydrogenase NADP-binding" evidence="4">
    <location>
        <begin position="124"/>
        <end position="225"/>
    </location>
</feature>
<dbReference type="InterPro" id="IPR008927">
    <property type="entry name" value="6-PGluconate_DH-like_C_sf"/>
</dbReference>
<dbReference type="EC" id="1.1.-.-" evidence="6"/>
<dbReference type="PANTHER" id="PTHR43060">
    <property type="entry name" value="3-HYDROXYISOBUTYRATE DEHYDROGENASE-LIKE 1, MITOCHONDRIAL-RELATED"/>
    <property type="match status" value="1"/>
</dbReference>
<dbReference type="RefSeq" id="WP_397082986.1">
    <property type="nucleotide sequence ID" value="NZ_JBITGY010000005.1"/>
</dbReference>
<evidence type="ECO:0000259" key="5">
    <source>
        <dbReference type="Pfam" id="PF14833"/>
    </source>
</evidence>
<dbReference type="Gene3D" id="3.40.50.720">
    <property type="entry name" value="NAD(P)-binding Rossmann-like Domain"/>
    <property type="match status" value="2"/>
</dbReference>
<feature type="domain" description="6-phosphogluconate dehydrogenase NADP-binding" evidence="4">
    <location>
        <begin position="3"/>
        <end position="57"/>
    </location>
</feature>
<dbReference type="Proteomes" id="UP001612741">
    <property type="component" value="Unassembled WGS sequence"/>
</dbReference>
<evidence type="ECO:0000256" key="2">
    <source>
        <dbReference type="ARBA" id="ARBA00023002"/>
    </source>
</evidence>
<proteinExistence type="inferred from homology"/>
<evidence type="ECO:0000256" key="3">
    <source>
        <dbReference type="ARBA" id="ARBA00023027"/>
    </source>
</evidence>
<dbReference type="SUPFAM" id="SSF51735">
    <property type="entry name" value="NAD(P)-binding Rossmann-fold domains"/>
    <property type="match status" value="2"/>
</dbReference>